<dbReference type="Proteomes" id="UP000028549">
    <property type="component" value="Unassembled WGS sequence"/>
</dbReference>
<dbReference type="InterPro" id="IPR047692">
    <property type="entry name" value="T4P_ComGB"/>
</dbReference>
<evidence type="ECO:0000256" key="7">
    <source>
        <dbReference type="SAM" id="Phobius"/>
    </source>
</evidence>
<comment type="caution">
    <text evidence="9">The sequence shown here is derived from an EMBL/GenBank/DDBJ whole genome shotgun (WGS) entry which is preliminary data.</text>
</comment>
<dbReference type="PANTHER" id="PTHR30012:SF0">
    <property type="entry name" value="TYPE II SECRETION SYSTEM PROTEIN F-RELATED"/>
    <property type="match status" value="1"/>
</dbReference>
<feature type="transmembrane region" description="Helical" evidence="7">
    <location>
        <begin position="310"/>
        <end position="331"/>
    </location>
</feature>
<evidence type="ECO:0000256" key="4">
    <source>
        <dbReference type="ARBA" id="ARBA00022692"/>
    </source>
</evidence>
<dbReference type="GO" id="GO:0005886">
    <property type="term" value="C:plasma membrane"/>
    <property type="evidence" value="ECO:0007669"/>
    <property type="project" value="UniProtKB-SubCell"/>
</dbReference>
<feature type="domain" description="Type II secretion system protein GspF" evidence="8">
    <location>
        <begin position="214"/>
        <end position="336"/>
    </location>
</feature>
<evidence type="ECO:0000256" key="3">
    <source>
        <dbReference type="ARBA" id="ARBA00022475"/>
    </source>
</evidence>
<gene>
    <name evidence="9" type="ORF">GS18_0211230</name>
</gene>
<dbReference type="Pfam" id="PF00482">
    <property type="entry name" value="T2SSF"/>
    <property type="match status" value="2"/>
</dbReference>
<dbReference type="STRING" id="246786.GS18_0211230"/>
<dbReference type="InterPro" id="IPR042094">
    <property type="entry name" value="T2SS_GspF_sf"/>
</dbReference>
<dbReference type="AlphaFoldDB" id="A0A084GWH8"/>
<reference evidence="9 10" key="1">
    <citation type="journal article" date="2005" name="Int. J. Syst. Evol. Microbiol.">
        <title>Bacillus cibi sp. nov., isolated from jeotgal, a traditional Korean fermented seafood.</title>
        <authorList>
            <person name="Yoon J.H."/>
            <person name="Lee C.H."/>
            <person name="Oh T.K."/>
        </authorList>
    </citation>
    <scope>NUCLEOTIDE SEQUENCE [LARGE SCALE GENOMIC DNA]</scope>
    <source>
        <strain evidence="9 10">DSM 16189</strain>
    </source>
</reference>
<evidence type="ECO:0000256" key="5">
    <source>
        <dbReference type="ARBA" id="ARBA00022989"/>
    </source>
</evidence>
<comment type="subcellular location">
    <subcellularLocation>
        <location evidence="1">Cell membrane</location>
        <topology evidence="1">Multi-pass membrane protein</topology>
    </subcellularLocation>
</comment>
<dbReference type="PANTHER" id="PTHR30012">
    <property type="entry name" value="GENERAL SECRETION PATHWAY PROTEIN"/>
    <property type="match status" value="1"/>
</dbReference>
<evidence type="ECO:0000313" key="9">
    <source>
        <dbReference type="EMBL" id="KEZ51690.1"/>
    </source>
</evidence>
<evidence type="ECO:0000256" key="1">
    <source>
        <dbReference type="ARBA" id="ARBA00004651"/>
    </source>
</evidence>
<keyword evidence="10" id="KW-1185">Reference proteome</keyword>
<dbReference type="RefSeq" id="WP_035207133.1">
    <property type="nucleotide sequence ID" value="NZ_JNVC02000005.1"/>
</dbReference>
<dbReference type="InterPro" id="IPR003004">
    <property type="entry name" value="GspF/PilC"/>
</dbReference>
<keyword evidence="4 7" id="KW-0812">Transmembrane</keyword>
<protein>
    <recommendedName>
        <fullName evidence="8">Type II secretion system protein GspF domain-containing protein</fullName>
    </recommendedName>
</protein>
<sequence>MKTKKRWSLKDQSQFLKRMSNLLEKGYTLNEALKFTSIDLRADKSGDVAHCLRRLSAGQSIRSAFEELSFHREVLSYLYFAEKHGDLDAAFKEAGDMLSRKVVQREKWQKVMQYPLFLFFTIGILFYLSQSVIAPQFQQIYHSMNLEPSFLTHFLFFLFEAVKSAVIGSLVLLMLGGVYYMVRLRAFKPQRKMRFMLKIPVWKKIIVLINSYYFALQLSNLLKSGLSIYESLKVFEHQHFLPFYRDEAKWFIEHLKKGERFETLISHNCFYKKEMSQVVGHGQANGRLARELYTYSQFVLERLEDKTMKWLLMIQPAAYITVGITVLIMYLSMIMPMYHMMEAL</sequence>
<organism evidence="9 10">
    <name type="scientific">Metabacillus indicus</name>
    <name type="common">Bacillus indicus</name>
    <dbReference type="NCBI Taxonomy" id="246786"/>
    <lineage>
        <taxon>Bacteria</taxon>
        <taxon>Bacillati</taxon>
        <taxon>Bacillota</taxon>
        <taxon>Bacilli</taxon>
        <taxon>Bacillales</taxon>
        <taxon>Bacillaceae</taxon>
        <taxon>Metabacillus</taxon>
    </lineage>
</organism>
<feature type="domain" description="Type II secretion system protein GspF" evidence="8">
    <location>
        <begin position="15"/>
        <end position="128"/>
    </location>
</feature>
<evidence type="ECO:0000259" key="8">
    <source>
        <dbReference type="Pfam" id="PF00482"/>
    </source>
</evidence>
<feature type="transmembrane region" description="Helical" evidence="7">
    <location>
        <begin position="154"/>
        <end position="180"/>
    </location>
</feature>
<comment type="similarity">
    <text evidence="2">Belongs to the GSP F family.</text>
</comment>
<feature type="transmembrane region" description="Helical" evidence="7">
    <location>
        <begin position="114"/>
        <end position="134"/>
    </location>
</feature>
<keyword evidence="6 7" id="KW-0472">Membrane</keyword>
<name>A0A084GWH8_METID</name>
<accession>A0A084GWH8</accession>
<dbReference type="NCBIfam" id="NF041012">
    <property type="entry name" value="T4P_ComGB"/>
    <property type="match status" value="1"/>
</dbReference>
<keyword evidence="3" id="KW-1003">Cell membrane</keyword>
<evidence type="ECO:0000313" key="10">
    <source>
        <dbReference type="Proteomes" id="UP000028549"/>
    </source>
</evidence>
<feature type="transmembrane region" description="Helical" evidence="7">
    <location>
        <begin position="201"/>
        <end position="222"/>
    </location>
</feature>
<evidence type="ECO:0000256" key="2">
    <source>
        <dbReference type="ARBA" id="ARBA00005745"/>
    </source>
</evidence>
<dbReference type="InterPro" id="IPR018076">
    <property type="entry name" value="T2SS_GspF_dom"/>
</dbReference>
<dbReference type="EMBL" id="JNVC02000005">
    <property type="protein sequence ID" value="KEZ51690.1"/>
    <property type="molecule type" value="Genomic_DNA"/>
</dbReference>
<keyword evidence="5 7" id="KW-1133">Transmembrane helix</keyword>
<evidence type="ECO:0000256" key="6">
    <source>
        <dbReference type="ARBA" id="ARBA00023136"/>
    </source>
</evidence>
<proteinExistence type="inferred from homology"/>
<dbReference type="OrthoDB" id="1638902at2"/>
<dbReference type="Gene3D" id="1.20.81.30">
    <property type="entry name" value="Type II secretion system (T2SS), domain F"/>
    <property type="match status" value="2"/>
</dbReference>